<accession>A0AAV9WPS4</accession>
<evidence type="ECO:0000313" key="1">
    <source>
        <dbReference type="EMBL" id="KAK6512241.1"/>
    </source>
</evidence>
<dbReference type="AlphaFoldDB" id="A0AAV9WPS4"/>
<name>A0AAV9WPS4_9PEZI</name>
<dbReference type="EMBL" id="JAVHJL010000001">
    <property type="protein sequence ID" value="KAK6512241.1"/>
    <property type="molecule type" value="Genomic_DNA"/>
</dbReference>
<comment type="caution">
    <text evidence="1">The sequence shown here is derived from an EMBL/GenBank/DDBJ whole genome shotgun (WGS) entry which is preliminary data.</text>
</comment>
<sequence length="104" mass="10871">MTGTFSFVDNTVKLQLDQTVGSVQFLLNGGATELANDSNTPNVTTPPFSSIAVKKVNGDKDVYRLQSGYQAAVIGRTYTITGLGGSGIVNITGPDGVTVAKFQQ</sequence>
<proteinExistence type="predicted"/>
<gene>
    <name evidence="1" type="ORF">TWF481_001132</name>
</gene>
<dbReference type="Proteomes" id="UP001370758">
    <property type="component" value="Unassembled WGS sequence"/>
</dbReference>
<keyword evidence="2" id="KW-1185">Reference proteome</keyword>
<reference evidence="1 2" key="1">
    <citation type="submission" date="2023-08" db="EMBL/GenBank/DDBJ databases">
        <authorList>
            <person name="Palmer J.M."/>
        </authorList>
    </citation>
    <scope>NUCLEOTIDE SEQUENCE [LARGE SCALE GENOMIC DNA]</scope>
    <source>
        <strain evidence="1 2">TWF481</strain>
    </source>
</reference>
<organism evidence="1 2">
    <name type="scientific">Arthrobotrys musiformis</name>
    <dbReference type="NCBI Taxonomy" id="47236"/>
    <lineage>
        <taxon>Eukaryota</taxon>
        <taxon>Fungi</taxon>
        <taxon>Dikarya</taxon>
        <taxon>Ascomycota</taxon>
        <taxon>Pezizomycotina</taxon>
        <taxon>Orbiliomycetes</taxon>
        <taxon>Orbiliales</taxon>
        <taxon>Orbiliaceae</taxon>
        <taxon>Arthrobotrys</taxon>
    </lineage>
</organism>
<evidence type="ECO:0000313" key="2">
    <source>
        <dbReference type="Proteomes" id="UP001370758"/>
    </source>
</evidence>
<protein>
    <submittedName>
        <fullName evidence="1">Uncharacterized protein</fullName>
    </submittedName>
</protein>